<feature type="region of interest" description="Disordered" evidence="3">
    <location>
        <begin position="354"/>
        <end position="384"/>
    </location>
</feature>
<keyword evidence="5" id="KW-1185">Reference proteome</keyword>
<evidence type="ECO:0000313" key="5">
    <source>
        <dbReference type="Proteomes" id="UP000095287"/>
    </source>
</evidence>
<dbReference type="GO" id="GO:0003723">
    <property type="term" value="F:RNA binding"/>
    <property type="evidence" value="ECO:0007669"/>
    <property type="project" value="UniProtKB-KW"/>
</dbReference>
<keyword evidence="2" id="KW-0175">Coiled coil</keyword>
<evidence type="ECO:0000259" key="4">
    <source>
        <dbReference type="Pfam" id="PF01480"/>
    </source>
</evidence>
<dbReference type="PANTHER" id="PTHR14398:SF0">
    <property type="entry name" value="ZINC FINGER PROTEIN SWM"/>
    <property type="match status" value="1"/>
</dbReference>
<dbReference type="InterPro" id="IPR045137">
    <property type="entry name" value="RBM26/27"/>
</dbReference>
<dbReference type="GO" id="GO:0005634">
    <property type="term" value="C:nucleus"/>
    <property type="evidence" value="ECO:0007669"/>
    <property type="project" value="TreeGrafter"/>
</dbReference>
<feature type="domain" description="PWI" evidence="4">
    <location>
        <begin position="9"/>
        <end position="74"/>
    </location>
</feature>
<sequence length="384" mass="44920">MPVHISDPEKLSAWLAVMLRPLSDADPQILSKYIIAILSKDKKKNHKVFCAEQLEVFLGSKSKEFVERLFNAVENELYLNELSAEQSLTSDELMEEESVESTSEVKEPEKQVPEKQELKEHVPEKPQLEQQPKKQASATEQPPEPMVVETARVAKEVEGVSKRLNPDEVIVINTPSPIPTITRRDVHARLTYRATEPAMRPRVNRGQWDLNRTEVVDSPPPPRPRYQRPIVHHRPRHQYFTNYQLRYQHFQQPIVPKKNISYKSEHFLEHERRFGARGVTAEERSLMSLYRSDDVKYSQLISEQWRLLASMKIETDPEKRLTLKEHFKKSDEEVHKLKARMVDLMERVKEIHRRTSLKRSAEEPMEEGETGRSIKEAKMEVQEL</sequence>
<dbReference type="WBParaSite" id="L893_g15058.t1">
    <property type="protein sequence ID" value="L893_g15058.t1"/>
    <property type="gene ID" value="L893_g15058"/>
</dbReference>
<evidence type="ECO:0000256" key="2">
    <source>
        <dbReference type="SAM" id="Coils"/>
    </source>
</evidence>
<feature type="coiled-coil region" evidence="2">
    <location>
        <begin position="327"/>
        <end position="354"/>
    </location>
</feature>
<dbReference type="Proteomes" id="UP000095287">
    <property type="component" value="Unplaced"/>
</dbReference>
<dbReference type="InterPro" id="IPR002483">
    <property type="entry name" value="PWI_dom"/>
</dbReference>
<reference evidence="6" key="1">
    <citation type="submission" date="2016-11" db="UniProtKB">
        <authorList>
            <consortium name="WormBaseParasite"/>
        </authorList>
    </citation>
    <scope>IDENTIFICATION</scope>
</reference>
<dbReference type="Pfam" id="PF01480">
    <property type="entry name" value="PWI"/>
    <property type="match status" value="1"/>
</dbReference>
<keyword evidence="1" id="KW-0694">RNA-binding</keyword>
<evidence type="ECO:0000313" key="6">
    <source>
        <dbReference type="WBParaSite" id="L893_g15058.t1"/>
    </source>
</evidence>
<feature type="compositionally biased region" description="Basic and acidic residues" evidence="3">
    <location>
        <begin position="103"/>
        <end position="127"/>
    </location>
</feature>
<proteinExistence type="predicted"/>
<evidence type="ECO:0000256" key="3">
    <source>
        <dbReference type="SAM" id="MobiDB-lite"/>
    </source>
</evidence>
<dbReference type="PANTHER" id="PTHR14398">
    <property type="entry name" value="RNA RECOGNITION RRM/RNP DOMAIN"/>
    <property type="match status" value="1"/>
</dbReference>
<accession>A0A1I7YD21</accession>
<protein>
    <submittedName>
        <fullName evidence="6">PWI domain-containing protein</fullName>
    </submittedName>
</protein>
<feature type="compositionally biased region" description="Basic and acidic residues" evidence="3">
    <location>
        <begin position="369"/>
        <end position="384"/>
    </location>
</feature>
<evidence type="ECO:0000256" key="1">
    <source>
        <dbReference type="ARBA" id="ARBA00022884"/>
    </source>
</evidence>
<name>A0A1I7YD21_9BILA</name>
<feature type="region of interest" description="Disordered" evidence="3">
    <location>
        <begin position="87"/>
        <end position="146"/>
    </location>
</feature>
<organism evidence="5 6">
    <name type="scientific">Steinernema glaseri</name>
    <dbReference type="NCBI Taxonomy" id="37863"/>
    <lineage>
        <taxon>Eukaryota</taxon>
        <taxon>Metazoa</taxon>
        <taxon>Ecdysozoa</taxon>
        <taxon>Nematoda</taxon>
        <taxon>Chromadorea</taxon>
        <taxon>Rhabditida</taxon>
        <taxon>Tylenchina</taxon>
        <taxon>Panagrolaimomorpha</taxon>
        <taxon>Strongyloidoidea</taxon>
        <taxon>Steinernematidae</taxon>
        <taxon>Steinernema</taxon>
    </lineage>
</organism>
<dbReference type="AlphaFoldDB" id="A0A1I7YD21"/>